<keyword evidence="1" id="KW-0732">Signal</keyword>
<evidence type="ECO:0000259" key="2">
    <source>
        <dbReference type="Pfam" id="PF18962"/>
    </source>
</evidence>
<organism evidence="3 4">
    <name type="scientific">Flavobacterium magnum</name>
    <dbReference type="NCBI Taxonomy" id="2162713"/>
    <lineage>
        <taxon>Bacteria</taxon>
        <taxon>Pseudomonadati</taxon>
        <taxon>Bacteroidota</taxon>
        <taxon>Flavobacteriia</taxon>
        <taxon>Flavobacteriales</taxon>
        <taxon>Flavobacteriaceae</taxon>
        <taxon>Flavobacterium</taxon>
    </lineage>
</organism>
<dbReference type="AlphaFoldDB" id="A0A2S0REA1"/>
<evidence type="ECO:0000256" key="1">
    <source>
        <dbReference type="ARBA" id="ARBA00022729"/>
    </source>
</evidence>
<dbReference type="OrthoDB" id="6278496at2"/>
<sequence length="39" mass="4354">MSEQYENQSAIDVNGLSSGVYFVRITAAGQSKMLRFVKK</sequence>
<dbReference type="Pfam" id="PF18962">
    <property type="entry name" value="Por_Secre_tail"/>
    <property type="match status" value="1"/>
</dbReference>
<dbReference type="EMBL" id="CP028811">
    <property type="protein sequence ID" value="AWA30006.1"/>
    <property type="molecule type" value="Genomic_DNA"/>
</dbReference>
<name>A0A2S0REA1_9FLAO</name>
<dbReference type="InterPro" id="IPR026444">
    <property type="entry name" value="Secre_tail"/>
</dbReference>
<evidence type="ECO:0000313" key="4">
    <source>
        <dbReference type="Proteomes" id="UP000244193"/>
    </source>
</evidence>
<dbReference type="NCBIfam" id="TIGR04183">
    <property type="entry name" value="Por_Secre_tail"/>
    <property type="match status" value="1"/>
</dbReference>
<proteinExistence type="predicted"/>
<evidence type="ECO:0000313" key="3">
    <source>
        <dbReference type="EMBL" id="AWA30006.1"/>
    </source>
</evidence>
<accession>A0A2S0REA1</accession>
<dbReference type="Proteomes" id="UP000244193">
    <property type="component" value="Chromosome"/>
</dbReference>
<feature type="domain" description="Secretion system C-terminal sorting" evidence="2">
    <location>
        <begin position="3"/>
        <end position="33"/>
    </location>
</feature>
<dbReference type="KEGG" id="fmg:HYN48_07905"/>
<keyword evidence="4" id="KW-1185">Reference proteome</keyword>
<gene>
    <name evidence="3" type="ORF">HYN48_07905</name>
</gene>
<reference evidence="3 4" key="1">
    <citation type="submission" date="2018-04" db="EMBL/GenBank/DDBJ databases">
        <title>Genome sequencing of Flavobacterium sp. HYN0048.</title>
        <authorList>
            <person name="Yi H."/>
            <person name="Baek C."/>
        </authorList>
    </citation>
    <scope>NUCLEOTIDE SEQUENCE [LARGE SCALE GENOMIC DNA]</scope>
    <source>
        <strain evidence="3 4">HYN0048</strain>
    </source>
</reference>
<protein>
    <recommendedName>
        <fullName evidence="2">Secretion system C-terminal sorting domain-containing protein</fullName>
    </recommendedName>
</protein>